<keyword evidence="5" id="KW-0573">Peptidoglycan synthesis</keyword>
<evidence type="ECO:0000313" key="10">
    <source>
        <dbReference type="EMBL" id="MBP1855571.1"/>
    </source>
</evidence>
<comment type="similarity">
    <text evidence="1 7">Belongs to the peptidase S11 family.</text>
</comment>
<evidence type="ECO:0000256" key="7">
    <source>
        <dbReference type="RuleBase" id="RU004016"/>
    </source>
</evidence>
<dbReference type="Proteomes" id="UP000767291">
    <property type="component" value="Unassembled WGS sequence"/>
</dbReference>
<dbReference type="InterPro" id="IPR001967">
    <property type="entry name" value="Peptidase_S11_N"/>
</dbReference>
<dbReference type="EC" id="3.4.16.4" evidence="10"/>
<keyword evidence="10" id="KW-0121">Carboxypeptidase</keyword>
<evidence type="ECO:0000256" key="3">
    <source>
        <dbReference type="ARBA" id="ARBA00022801"/>
    </source>
</evidence>
<evidence type="ECO:0000256" key="4">
    <source>
        <dbReference type="ARBA" id="ARBA00022960"/>
    </source>
</evidence>
<keyword evidence="10" id="KW-0645">Protease</keyword>
<evidence type="ECO:0000256" key="2">
    <source>
        <dbReference type="ARBA" id="ARBA00022729"/>
    </source>
</evidence>
<keyword evidence="3 10" id="KW-0378">Hydrolase</keyword>
<evidence type="ECO:0000256" key="1">
    <source>
        <dbReference type="ARBA" id="ARBA00007164"/>
    </source>
</evidence>
<protein>
    <submittedName>
        <fullName evidence="10">D-alanyl-D-alanine carboxypeptidase (Penicillin-binding protein 5/6)</fullName>
        <ecNumber evidence="10">3.4.16.4</ecNumber>
    </submittedName>
</protein>
<dbReference type="GO" id="GO:0009002">
    <property type="term" value="F:serine-type D-Ala-D-Ala carboxypeptidase activity"/>
    <property type="evidence" value="ECO:0007669"/>
    <property type="project" value="UniProtKB-EC"/>
</dbReference>
<accession>A0ABS4ECA3</accession>
<organism evidence="10 11">
    <name type="scientific">Metaclostridioides mangenotii</name>
    <dbReference type="NCBI Taxonomy" id="1540"/>
    <lineage>
        <taxon>Bacteria</taxon>
        <taxon>Bacillati</taxon>
        <taxon>Bacillota</taxon>
        <taxon>Clostridia</taxon>
        <taxon>Peptostreptococcales</taxon>
        <taxon>Peptostreptococcaceae</taxon>
        <taxon>Metaclostridioides</taxon>
    </lineage>
</organism>
<dbReference type="Gene3D" id="3.40.710.10">
    <property type="entry name" value="DD-peptidase/beta-lactamase superfamily"/>
    <property type="match status" value="1"/>
</dbReference>
<keyword evidence="11" id="KW-1185">Reference proteome</keyword>
<evidence type="ECO:0000256" key="8">
    <source>
        <dbReference type="SAM" id="Phobius"/>
    </source>
</evidence>
<evidence type="ECO:0000256" key="6">
    <source>
        <dbReference type="ARBA" id="ARBA00023316"/>
    </source>
</evidence>
<dbReference type="InterPro" id="IPR012338">
    <property type="entry name" value="Beta-lactam/transpept-like"/>
</dbReference>
<dbReference type="InterPro" id="IPR018044">
    <property type="entry name" value="Peptidase_S11"/>
</dbReference>
<evidence type="ECO:0000256" key="5">
    <source>
        <dbReference type="ARBA" id="ARBA00022984"/>
    </source>
</evidence>
<evidence type="ECO:0000313" key="11">
    <source>
        <dbReference type="Proteomes" id="UP000767291"/>
    </source>
</evidence>
<comment type="caution">
    <text evidence="10">The sequence shown here is derived from an EMBL/GenBank/DDBJ whole genome shotgun (WGS) entry which is preliminary data.</text>
</comment>
<proteinExistence type="inferred from homology"/>
<dbReference type="SUPFAM" id="SSF56601">
    <property type="entry name" value="beta-lactamase/transpeptidase-like"/>
    <property type="match status" value="1"/>
</dbReference>
<feature type="domain" description="Peptidase S11 D-alanyl-D-alanine carboxypeptidase A N-terminal" evidence="9">
    <location>
        <begin position="72"/>
        <end position="305"/>
    </location>
</feature>
<feature type="transmembrane region" description="Helical" evidence="8">
    <location>
        <begin position="12"/>
        <end position="35"/>
    </location>
</feature>
<sequence>MFKERNNKKLKPMSIFIPTIIFPTILLCITLFTVYNTGKYQNWNNSNTSLTSSLIFNKSSDKNNSVIPIIRNLNSENAILVENSSGKIIVQKNKDAKCYAASLTKIMTTIVAIENLNDLNVEIPMKRSIFESLKNSNASMAGFLPDEKVKAKDALYGIMLPSGAESSLGVAEYISGSEDKFVDLMNKKARELGMKNTHYSNTIGLHNSDHYTTAYDLSILLDYALENDIFKSIFTTDRYSTSPTNLNSAGITFRSTTFDKIDNENFGKGKVIGGKTGFTDKAGLCLASLLEKNGKEYILITTGAEKTNNESSSNIIDAFNIYDTYFH</sequence>
<keyword evidence="6" id="KW-0961">Cell wall biogenesis/degradation</keyword>
<dbReference type="PANTHER" id="PTHR21581">
    <property type="entry name" value="D-ALANYL-D-ALANINE CARBOXYPEPTIDASE"/>
    <property type="match status" value="1"/>
</dbReference>
<dbReference type="Pfam" id="PF00768">
    <property type="entry name" value="Peptidase_S11"/>
    <property type="match status" value="1"/>
</dbReference>
<keyword evidence="4" id="KW-0133">Cell shape</keyword>
<dbReference type="RefSeq" id="WP_234926318.1">
    <property type="nucleotide sequence ID" value="NZ_BAAACS010000011.1"/>
</dbReference>
<dbReference type="PANTHER" id="PTHR21581:SF6">
    <property type="entry name" value="TRAFFICKING PROTEIN PARTICLE COMPLEX SUBUNIT 12"/>
    <property type="match status" value="1"/>
</dbReference>
<keyword evidence="2" id="KW-0732">Signal</keyword>
<keyword evidence="8" id="KW-0812">Transmembrane</keyword>
<dbReference type="EMBL" id="JAGGJX010000003">
    <property type="protein sequence ID" value="MBP1855571.1"/>
    <property type="molecule type" value="Genomic_DNA"/>
</dbReference>
<evidence type="ECO:0000259" key="9">
    <source>
        <dbReference type="Pfam" id="PF00768"/>
    </source>
</evidence>
<reference evidence="10 11" key="1">
    <citation type="submission" date="2021-03" db="EMBL/GenBank/DDBJ databases">
        <title>Genomic Encyclopedia of Type Strains, Phase IV (KMG-IV): sequencing the most valuable type-strain genomes for metagenomic binning, comparative biology and taxonomic classification.</title>
        <authorList>
            <person name="Goeker M."/>
        </authorList>
    </citation>
    <scope>NUCLEOTIDE SEQUENCE [LARGE SCALE GENOMIC DNA]</scope>
    <source>
        <strain evidence="10 11">DSM 1289</strain>
    </source>
</reference>
<gene>
    <name evidence="10" type="ORF">J2Z43_001966</name>
</gene>
<name>A0ABS4ECA3_9FIRM</name>
<dbReference type="PRINTS" id="PR00725">
    <property type="entry name" value="DADACBPTASE1"/>
</dbReference>
<keyword evidence="8" id="KW-1133">Transmembrane helix</keyword>
<keyword evidence="8" id="KW-0472">Membrane</keyword>